<feature type="domain" description="CS" evidence="3">
    <location>
        <begin position="6"/>
        <end position="95"/>
    </location>
</feature>
<dbReference type="GO" id="GO:0051087">
    <property type="term" value="F:protein-folding chaperone binding"/>
    <property type="evidence" value="ECO:0007669"/>
    <property type="project" value="TreeGrafter"/>
</dbReference>
<dbReference type="Gene3D" id="2.60.40.790">
    <property type="match status" value="1"/>
</dbReference>
<dbReference type="GO" id="GO:0051879">
    <property type="term" value="F:Hsp90 protein binding"/>
    <property type="evidence" value="ECO:0007669"/>
    <property type="project" value="InterPro"/>
</dbReference>
<dbReference type="SUPFAM" id="SSF49764">
    <property type="entry name" value="HSP20-like chaperones"/>
    <property type="match status" value="1"/>
</dbReference>
<evidence type="ECO:0000313" key="4">
    <source>
        <dbReference type="EMBL" id="KAF0302326.1"/>
    </source>
</evidence>
<evidence type="ECO:0000256" key="2">
    <source>
        <dbReference type="SAM" id="MobiDB-lite"/>
    </source>
</evidence>
<dbReference type="InterPro" id="IPR007052">
    <property type="entry name" value="CS_dom"/>
</dbReference>
<name>A0A6A4W4T7_AMPAM</name>
<dbReference type="PANTHER" id="PTHR22932:SF1">
    <property type="entry name" value="CO-CHAPERONE PROTEIN DAF-41"/>
    <property type="match status" value="1"/>
</dbReference>
<evidence type="ECO:0000259" key="3">
    <source>
        <dbReference type="PROSITE" id="PS51203"/>
    </source>
</evidence>
<dbReference type="InterPro" id="IPR008978">
    <property type="entry name" value="HSP20-like_chaperone"/>
</dbReference>
<accession>A0A6A4W4T7</accession>
<reference evidence="4 5" key="1">
    <citation type="submission" date="2019-07" db="EMBL/GenBank/DDBJ databases">
        <title>Draft genome assembly of a fouling barnacle, Amphibalanus amphitrite (Darwin, 1854): The first reference genome for Thecostraca.</title>
        <authorList>
            <person name="Kim W."/>
        </authorList>
    </citation>
    <scope>NUCLEOTIDE SEQUENCE [LARGE SCALE GENOMIC DNA]</scope>
    <source>
        <strain evidence="4">SNU_AA5</strain>
        <tissue evidence="4">Soma without cirri and trophi</tissue>
    </source>
</reference>
<feature type="compositionally biased region" description="Acidic residues" evidence="2">
    <location>
        <begin position="154"/>
        <end position="164"/>
    </location>
</feature>
<evidence type="ECO:0000313" key="5">
    <source>
        <dbReference type="Proteomes" id="UP000440578"/>
    </source>
</evidence>
<dbReference type="EMBL" id="VIIS01001073">
    <property type="protein sequence ID" value="KAF0302326.1"/>
    <property type="molecule type" value="Genomic_DNA"/>
</dbReference>
<dbReference type="Pfam" id="PF04969">
    <property type="entry name" value="CS"/>
    <property type="match status" value="1"/>
</dbReference>
<organism evidence="4 5">
    <name type="scientific">Amphibalanus amphitrite</name>
    <name type="common">Striped barnacle</name>
    <name type="synonym">Balanus amphitrite</name>
    <dbReference type="NCBI Taxonomy" id="1232801"/>
    <lineage>
        <taxon>Eukaryota</taxon>
        <taxon>Metazoa</taxon>
        <taxon>Ecdysozoa</taxon>
        <taxon>Arthropoda</taxon>
        <taxon>Crustacea</taxon>
        <taxon>Multicrustacea</taxon>
        <taxon>Cirripedia</taxon>
        <taxon>Thoracica</taxon>
        <taxon>Thoracicalcarea</taxon>
        <taxon>Balanomorpha</taxon>
        <taxon>Balanoidea</taxon>
        <taxon>Balanidae</taxon>
        <taxon>Amphibalaninae</taxon>
        <taxon>Amphibalanus</taxon>
    </lineage>
</organism>
<dbReference type="OrthoDB" id="1564555at2759"/>
<feature type="compositionally biased region" description="Gly residues" evidence="2">
    <location>
        <begin position="137"/>
        <end position="146"/>
    </location>
</feature>
<evidence type="ECO:0000256" key="1">
    <source>
        <dbReference type="ARBA" id="ARBA00025733"/>
    </source>
</evidence>
<feature type="compositionally biased region" description="Acidic residues" evidence="2">
    <location>
        <begin position="114"/>
        <end position="123"/>
    </location>
</feature>
<dbReference type="PROSITE" id="PS51203">
    <property type="entry name" value="CS"/>
    <property type="match status" value="1"/>
</dbReference>
<dbReference type="GO" id="GO:0005829">
    <property type="term" value="C:cytosol"/>
    <property type="evidence" value="ECO:0007669"/>
    <property type="project" value="TreeGrafter"/>
</dbReference>
<dbReference type="GO" id="GO:0005634">
    <property type="term" value="C:nucleus"/>
    <property type="evidence" value="ECO:0007669"/>
    <property type="project" value="TreeGrafter"/>
</dbReference>
<sequence length="172" mass="19166">MSNAGVMHPSISWAQRSNLIFLTINVEDATNPEIKVEENRLYFKGTGGSDKKTYEADLELYGSVNAEDSKQQISDRNIQLVLMKKTEGPYWPRLLKDSAKVHWLKVDFGKWKDEDDSDDDENAGNDMNLEAMMKQMGGLGGGGAGDGSKPNMDDLSESDDESDEEKLPDLEE</sequence>
<gene>
    <name evidence="4" type="primary">Ptges3</name>
    <name evidence="4" type="ORF">FJT64_025576</name>
</gene>
<dbReference type="GO" id="GO:0006457">
    <property type="term" value="P:protein folding"/>
    <property type="evidence" value="ECO:0007669"/>
    <property type="project" value="TreeGrafter"/>
</dbReference>
<protein>
    <submittedName>
        <fullName evidence="4">Prostaglandin E synthase 3</fullName>
    </submittedName>
</protein>
<dbReference type="CDD" id="cd06465">
    <property type="entry name" value="p23_hB-ind1_like"/>
    <property type="match status" value="1"/>
</dbReference>
<comment type="similarity">
    <text evidence="1">Belongs to the p23/wos2 family.</text>
</comment>
<dbReference type="InterPro" id="IPR045250">
    <property type="entry name" value="p23-like"/>
</dbReference>
<proteinExistence type="inferred from homology"/>
<dbReference type="Proteomes" id="UP000440578">
    <property type="component" value="Unassembled WGS sequence"/>
</dbReference>
<dbReference type="AlphaFoldDB" id="A0A6A4W4T7"/>
<dbReference type="PANTHER" id="PTHR22932">
    <property type="entry name" value="TELOMERASE-BINDING PROTEIN P23 HSP90 CO-CHAPERONE"/>
    <property type="match status" value="1"/>
</dbReference>
<comment type="caution">
    <text evidence="4">The sequence shown here is derived from an EMBL/GenBank/DDBJ whole genome shotgun (WGS) entry which is preliminary data.</text>
</comment>
<dbReference type="FunFam" id="2.60.40.790:FF:000013">
    <property type="entry name" value="Very-long-chain (3R)-3-hydroxyacyl-CoA dehydratase"/>
    <property type="match status" value="1"/>
</dbReference>
<keyword evidence="5" id="KW-1185">Reference proteome</keyword>
<feature type="region of interest" description="Disordered" evidence="2">
    <location>
        <begin position="112"/>
        <end position="172"/>
    </location>
</feature>
<dbReference type="GO" id="GO:0051131">
    <property type="term" value="P:chaperone-mediated protein complex assembly"/>
    <property type="evidence" value="ECO:0007669"/>
    <property type="project" value="TreeGrafter"/>
</dbReference>